<protein>
    <recommendedName>
        <fullName evidence="10">Virulence sensor protein BvgS</fullName>
        <ecNumber evidence="2">2.7.13.3</ecNumber>
    </recommendedName>
</protein>
<evidence type="ECO:0000256" key="10">
    <source>
        <dbReference type="ARBA" id="ARBA00070152"/>
    </source>
</evidence>
<dbReference type="PANTHER" id="PTHR43047:SF64">
    <property type="entry name" value="HISTIDINE KINASE CONTAINING CHEY-HOMOLOGOUS RECEIVER DOMAIN AND PAS DOMAIN-RELATED"/>
    <property type="match status" value="1"/>
</dbReference>
<keyword evidence="8" id="KW-0843">Virulence</keyword>
<evidence type="ECO:0000256" key="4">
    <source>
        <dbReference type="ARBA" id="ARBA00022679"/>
    </source>
</evidence>
<keyword evidence="12" id="KW-0472">Membrane</keyword>
<dbReference type="AlphaFoldDB" id="A0A934W8P9"/>
<organism evidence="15 16">
    <name type="scientific">Noviherbaspirillum pedocola</name>
    <dbReference type="NCBI Taxonomy" id="2801341"/>
    <lineage>
        <taxon>Bacteria</taxon>
        <taxon>Pseudomonadati</taxon>
        <taxon>Pseudomonadota</taxon>
        <taxon>Betaproteobacteria</taxon>
        <taxon>Burkholderiales</taxon>
        <taxon>Oxalobacteraceae</taxon>
        <taxon>Noviherbaspirillum</taxon>
    </lineage>
</organism>
<evidence type="ECO:0000256" key="11">
    <source>
        <dbReference type="PROSITE-ProRule" id="PRU00169"/>
    </source>
</evidence>
<evidence type="ECO:0000313" key="15">
    <source>
        <dbReference type="EMBL" id="MBK4737053.1"/>
    </source>
</evidence>
<dbReference type="CDD" id="cd00082">
    <property type="entry name" value="HisKA"/>
    <property type="match status" value="1"/>
</dbReference>
<evidence type="ECO:0000256" key="2">
    <source>
        <dbReference type="ARBA" id="ARBA00012438"/>
    </source>
</evidence>
<evidence type="ECO:0000259" key="13">
    <source>
        <dbReference type="PROSITE" id="PS50109"/>
    </source>
</evidence>
<reference evidence="15" key="1">
    <citation type="submission" date="2021-01" db="EMBL/GenBank/DDBJ databases">
        <title>Genome sequence of strain Noviherbaspirillum sp. DKR-6.</title>
        <authorList>
            <person name="Chaudhary D.K."/>
        </authorList>
    </citation>
    <scope>NUCLEOTIDE SEQUENCE</scope>
    <source>
        <strain evidence="15">DKR-6</strain>
    </source>
</reference>
<dbReference type="SMART" id="SM00388">
    <property type="entry name" value="HisKA"/>
    <property type="match status" value="1"/>
</dbReference>
<dbReference type="GO" id="GO:0000155">
    <property type="term" value="F:phosphorelay sensor kinase activity"/>
    <property type="evidence" value="ECO:0007669"/>
    <property type="project" value="InterPro"/>
</dbReference>
<feature type="transmembrane region" description="Helical" evidence="12">
    <location>
        <begin position="309"/>
        <end position="329"/>
    </location>
</feature>
<feature type="transmembrane region" description="Helical" evidence="12">
    <location>
        <begin position="259"/>
        <end position="289"/>
    </location>
</feature>
<dbReference type="CDD" id="cd16922">
    <property type="entry name" value="HATPase_EvgS-ArcB-TorS-like"/>
    <property type="match status" value="1"/>
</dbReference>
<feature type="transmembrane region" description="Helical" evidence="12">
    <location>
        <begin position="109"/>
        <end position="133"/>
    </location>
</feature>
<dbReference type="InterPro" id="IPR003661">
    <property type="entry name" value="HisK_dim/P_dom"/>
</dbReference>
<evidence type="ECO:0000256" key="3">
    <source>
        <dbReference type="ARBA" id="ARBA00022553"/>
    </source>
</evidence>
<dbReference type="InterPro" id="IPR003594">
    <property type="entry name" value="HATPase_dom"/>
</dbReference>
<dbReference type="Proteomes" id="UP000622890">
    <property type="component" value="Unassembled WGS sequence"/>
</dbReference>
<dbReference type="Gene3D" id="3.40.50.2300">
    <property type="match status" value="1"/>
</dbReference>
<comment type="catalytic activity">
    <reaction evidence="1">
        <text>ATP + protein L-histidine = ADP + protein N-phospho-L-histidine.</text>
        <dbReference type="EC" id="2.7.13.3"/>
    </reaction>
</comment>
<feature type="transmembrane region" description="Helical" evidence="12">
    <location>
        <begin position="570"/>
        <end position="590"/>
    </location>
</feature>
<evidence type="ECO:0000256" key="8">
    <source>
        <dbReference type="ARBA" id="ARBA00023026"/>
    </source>
</evidence>
<keyword evidence="6" id="KW-0418">Kinase</keyword>
<dbReference type="SUPFAM" id="SSF47384">
    <property type="entry name" value="Homodimeric domain of signal transducing histidine kinase"/>
    <property type="match status" value="1"/>
</dbReference>
<dbReference type="SMART" id="SM00448">
    <property type="entry name" value="REC"/>
    <property type="match status" value="1"/>
</dbReference>
<evidence type="ECO:0000256" key="7">
    <source>
        <dbReference type="ARBA" id="ARBA00023012"/>
    </source>
</evidence>
<dbReference type="PRINTS" id="PR00344">
    <property type="entry name" value="BCTRLSENSOR"/>
</dbReference>
<keyword evidence="16" id="KW-1185">Reference proteome</keyword>
<gene>
    <name evidence="15" type="ORF">JJB74_20735</name>
</gene>
<proteinExistence type="predicted"/>
<feature type="transmembrane region" description="Helical" evidence="12">
    <location>
        <begin position="45"/>
        <end position="69"/>
    </location>
</feature>
<keyword evidence="7" id="KW-0902">Two-component regulatory system</keyword>
<evidence type="ECO:0000256" key="5">
    <source>
        <dbReference type="ARBA" id="ARBA00022729"/>
    </source>
</evidence>
<feature type="modified residue" description="4-aspartylphosphate" evidence="11">
    <location>
        <position position="971"/>
    </location>
</feature>
<dbReference type="SUPFAM" id="SSF55874">
    <property type="entry name" value="ATPase domain of HSP90 chaperone/DNA topoisomerase II/histidine kinase"/>
    <property type="match status" value="1"/>
</dbReference>
<accession>A0A934W8P9</accession>
<feature type="transmembrane region" description="Helical" evidence="12">
    <location>
        <begin position="75"/>
        <end position="97"/>
    </location>
</feature>
<dbReference type="EC" id="2.7.13.3" evidence="2"/>
<dbReference type="PROSITE" id="PS50109">
    <property type="entry name" value="HIS_KIN"/>
    <property type="match status" value="1"/>
</dbReference>
<dbReference type="Pfam" id="PF00512">
    <property type="entry name" value="HisKA"/>
    <property type="match status" value="1"/>
</dbReference>
<feature type="domain" description="Histidine kinase" evidence="13">
    <location>
        <begin position="684"/>
        <end position="899"/>
    </location>
</feature>
<keyword evidence="3 11" id="KW-0597">Phosphoprotein</keyword>
<dbReference type="Pfam" id="PF02518">
    <property type="entry name" value="HATPase_c"/>
    <property type="match status" value="1"/>
</dbReference>
<dbReference type="RefSeq" id="WP_200595057.1">
    <property type="nucleotide sequence ID" value="NZ_JAEPBG010000010.1"/>
</dbReference>
<dbReference type="SUPFAM" id="SSF52172">
    <property type="entry name" value="CheY-like"/>
    <property type="match status" value="1"/>
</dbReference>
<dbReference type="InterPro" id="IPR005467">
    <property type="entry name" value="His_kinase_dom"/>
</dbReference>
<sequence>MHAPATQRIVKVRRDYNTWVADETLEDYALRYAPRSFRRWSAFRIANTALGAVSFLALEAIGGAITLSYGFINAFWAILCVSLVIFATGLPISYYSARHGIDMDLLTRGAGFGYIGSTVTSLIYTSFTFIFFALEASIMAQAIELYFGLPVEWGYVLCSLVIIPLVAHGVTLISRLQLWSQPLWIALLVLPYACVLLRQPDAVSQLLSFNGRTEDGTHFNVLLFGAAATVAISLIAQIGEQVDFLRFLPEKTRANRKRWWSALLIAGPGWIVMGAAKMLGGALLAFLAIQQQVPMERAMEPTRMYLVGFSYVFTDPAWILGAVTLFVVVSQVKINLTNAYAGSLAWSNFFSRLTHSHPGRVVWVVFNALIAVLLMEVGVFRALEHVLGLYSLVAISWIGAVVADLMINKPLGLSPAGVEFRRAHLYDVNPVGIGAMLAASLLSIAALAGVFGRHAQALAPFIALGVALLTAPVIAFATKGRYYLARTDRLSAAPGTAQRCVVCENVFEVEDMAHCPAYAGAICSLCCSLDARCEDRCKPHARFSEQCLQALDRLLPQAFTKRLKTRLGHYLLVVSVLSATIAAILGLLYIEEVDALHAMPYYSASALGTLFVKLFAALLLLTGIGAWWLVLTDESRGVALQESERQTNLLLQEIEAHKRTDIELQRAKEAAEAANGAKSRYVTGMSHELRTPLNSILGYAQILQADPGMPEHRRDALGVIRRSGEHLLSLIDDMLDIARIEAGKMRLNTGELPLKEFLDQLARMFQPQAAQKGLAFRYDSAGRVPEYVHADEKRLRQILINLLGNAVKFTREGGVTLRFSYARELAQFDIEDTGPGIPAADLQRIFLPFERVDGAGDENGTGLGLAICNMLAHIMGGELTVASEPGRGSVFSLRIYLSEVRRPSSRAQQPGQIAGYLGERKRILVVDDQQSQRTLLGAMLAPLGFDIEQADSGAAALAAIDAAPPDLALIDIGMPGMDGWSVCRAIRARGHATLPLILVSANAFDLSGRQNEALPCNDFIIKPVAMTELLAKISLHAGIAWIPRHAASSPPPSPRARPVLLVPSQRRLKELLELGSVGYVKGILARLDDIERLDPAYAAFTGQLRHLVKNFRLNDYANRLQEVIHHDLDQA</sequence>
<evidence type="ECO:0000256" key="9">
    <source>
        <dbReference type="ARBA" id="ARBA00058004"/>
    </source>
</evidence>
<comment type="function">
    <text evidence="9">Member of the two-component regulatory system BvgS/BvgA. Phosphorylates BvgA via a four-step phosphorelay in response to environmental signals.</text>
</comment>
<evidence type="ECO:0000313" key="16">
    <source>
        <dbReference type="Proteomes" id="UP000622890"/>
    </source>
</evidence>
<dbReference type="Pfam" id="PF00072">
    <property type="entry name" value="Response_reg"/>
    <property type="match status" value="1"/>
</dbReference>
<keyword evidence="5" id="KW-0732">Signal</keyword>
<dbReference type="PROSITE" id="PS50110">
    <property type="entry name" value="RESPONSE_REGULATORY"/>
    <property type="match status" value="1"/>
</dbReference>
<dbReference type="InterPro" id="IPR004358">
    <property type="entry name" value="Sig_transdc_His_kin-like_C"/>
</dbReference>
<dbReference type="FunFam" id="3.30.565.10:FF:000010">
    <property type="entry name" value="Sensor histidine kinase RcsC"/>
    <property type="match status" value="1"/>
</dbReference>
<keyword evidence="12" id="KW-0812">Transmembrane</keyword>
<comment type="caution">
    <text evidence="15">The sequence shown here is derived from an EMBL/GenBank/DDBJ whole genome shotgun (WGS) entry which is preliminary data.</text>
</comment>
<feature type="transmembrane region" description="Helical" evidence="12">
    <location>
        <begin position="457"/>
        <end position="477"/>
    </location>
</feature>
<feature type="transmembrane region" description="Helical" evidence="12">
    <location>
        <begin position="182"/>
        <end position="199"/>
    </location>
</feature>
<dbReference type="InterPro" id="IPR036097">
    <property type="entry name" value="HisK_dim/P_sf"/>
</dbReference>
<keyword evidence="4" id="KW-0808">Transferase</keyword>
<dbReference type="CDD" id="cd17546">
    <property type="entry name" value="REC_hyHK_CKI1_RcsC-like"/>
    <property type="match status" value="1"/>
</dbReference>
<feature type="transmembrane region" description="Helical" evidence="12">
    <location>
        <begin position="361"/>
        <end position="383"/>
    </location>
</feature>
<dbReference type="InterPro" id="IPR036890">
    <property type="entry name" value="HATPase_C_sf"/>
</dbReference>
<dbReference type="InterPro" id="IPR011006">
    <property type="entry name" value="CheY-like_superfamily"/>
</dbReference>
<feature type="transmembrane region" description="Helical" evidence="12">
    <location>
        <begin position="428"/>
        <end position="451"/>
    </location>
</feature>
<evidence type="ECO:0000256" key="1">
    <source>
        <dbReference type="ARBA" id="ARBA00000085"/>
    </source>
</evidence>
<feature type="transmembrane region" description="Helical" evidence="12">
    <location>
        <begin position="219"/>
        <end position="238"/>
    </location>
</feature>
<name>A0A934W8P9_9BURK</name>
<dbReference type="Gene3D" id="1.10.287.130">
    <property type="match status" value="1"/>
</dbReference>
<evidence type="ECO:0000259" key="14">
    <source>
        <dbReference type="PROSITE" id="PS50110"/>
    </source>
</evidence>
<dbReference type="Gene3D" id="1.10.4160.10">
    <property type="entry name" value="Hydantoin permease"/>
    <property type="match status" value="1"/>
</dbReference>
<feature type="domain" description="Response regulatory" evidence="14">
    <location>
        <begin position="922"/>
        <end position="1037"/>
    </location>
</feature>
<dbReference type="EMBL" id="JAEPBG010000010">
    <property type="protein sequence ID" value="MBK4737053.1"/>
    <property type="molecule type" value="Genomic_DNA"/>
</dbReference>
<evidence type="ECO:0000256" key="12">
    <source>
        <dbReference type="SAM" id="Phobius"/>
    </source>
</evidence>
<evidence type="ECO:0000256" key="6">
    <source>
        <dbReference type="ARBA" id="ARBA00022777"/>
    </source>
</evidence>
<feature type="transmembrane region" description="Helical" evidence="12">
    <location>
        <begin position="610"/>
        <end position="631"/>
    </location>
</feature>
<dbReference type="InterPro" id="IPR001789">
    <property type="entry name" value="Sig_transdc_resp-reg_receiver"/>
</dbReference>
<dbReference type="Gene3D" id="3.30.565.10">
    <property type="entry name" value="Histidine kinase-like ATPase, C-terminal domain"/>
    <property type="match status" value="1"/>
</dbReference>
<keyword evidence="12" id="KW-1133">Transmembrane helix</keyword>
<feature type="transmembrane region" description="Helical" evidence="12">
    <location>
        <begin position="153"/>
        <end position="173"/>
    </location>
</feature>
<dbReference type="PANTHER" id="PTHR43047">
    <property type="entry name" value="TWO-COMPONENT HISTIDINE PROTEIN KINASE"/>
    <property type="match status" value="1"/>
</dbReference>
<feature type="transmembrane region" description="Helical" evidence="12">
    <location>
        <begin position="389"/>
        <end position="407"/>
    </location>
</feature>
<dbReference type="SMART" id="SM00387">
    <property type="entry name" value="HATPase_c"/>
    <property type="match status" value="1"/>
</dbReference>